<dbReference type="PROSITE" id="PS51781">
    <property type="entry name" value="SH3B"/>
    <property type="match status" value="1"/>
</dbReference>
<dbReference type="Gene3D" id="1.25.40.10">
    <property type="entry name" value="Tetratricopeptide repeat domain"/>
    <property type="match status" value="1"/>
</dbReference>
<feature type="transmembrane region" description="Helical" evidence="2">
    <location>
        <begin position="161"/>
        <end position="180"/>
    </location>
</feature>
<dbReference type="EMBL" id="JBHULZ010000041">
    <property type="protein sequence ID" value="MFD2698216.1"/>
    <property type="molecule type" value="Genomic_DNA"/>
</dbReference>
<dbReference type="Pfam" id="PF00515">
    <property type="entry name" value="TPR_1"/>
    <property type="match status" value="1"/>
</dbReference>
<gene>
    <name evidence="4" type="ORF">ACFSQ0_09455</name>
</gene>
<feature type="transmembrane region" description="Helical" evidence="2">
    <location>
        <begin position="131"/>
        <end position="152"/>
    </location>
</feature>
<proteinExistence type="predicted"/>
<dbReference type="SUPFAM" id="SSF48452">
    <property type="entry name" value="TPR-like"/>
    <property type="match status" value="1"/>
</dbReference>
<keyword evidence="5" id="KW-1185">Reference proteome</keyword>
<comment type="caution">
    <text evidence="4">The sequence shown here is derived from an EMBL/GenBank/DDBJ whole genome shotgun (WGS) entry which is preliminary data.</text>
</comment>
<keyword evidence="2" id="KW-1133">Transmembrane helix</keyword>
<reference evidence="5" key="1">
    <citation type="journal article" date="2019" name="Int. J. Syst. Evol. Microbiol.">
        <title>The Global Catalogue of Microorganisms (GCM) 10K type strain sequencing project: providing services to taxonomists for standard genome sequencing and annotation.</title>
        <authorList>
            <consortium name="The Broad Institute Genomics Platform"/>
            <consortium name="The Broad Institute Genome Sequencing Center for Infectious Disease"/>
            <person name="Wu L."/>
            <person name="Ma J."/>
        </authorList>
    </citation>
    <scope>NUCLEOTIDE SEQUENCE [LARGE SCALE GENOMIC DNA]</scope>
    <source>
        <strain evidence="5">KCTC 42255</strain>
    </source>
</reference>
<name>A0ABW5SEJ6_9FLAO</name>
<sequence>MKRFLSILVWVIGFSYIGLAQEPTALFKQAATAYSQEDYKQAIKLYESILDQEIESVSVYYNLANAHYKLENVAESIYYYEKALQLAPNDQDVLHNLEYAEQMRIDVIQEADLTGMEKIKQRTINKFSLSFWAWLSIISALLVVLCGVFYFFNSKSSVKRLSFSFGVLFVLVSLILFWFAHLRYAEISDNEYAVIFAEKTALLAEPNKNSASSIQLHAGTKVKVLDSFNSYVKIELPNDQQGWLSQGDLKNL</sequence>
<dbReference type="PROSITE" id="PS50005">
    <property type="entry name" value="TPR"/>
    <property type="match status" value="1"/>
</dbReference>
<evidence type="ECO:0000313" key="5">
    <source>
        <dbReference type="Proteomes" id="UP001597357"/>
    </source>
</evidence>
<organism evidence="4 5">
    <name type="scientific">Mesonia sediminis</name>
    <dbReference type="NCBI Taxonomy" id="1703946"/>
    <lineage>
        <taxon>Bacteria</taxon>
        <taxon>Pseudomonadati</taxon>
        <taxon>Bacteroidota</taxon>
        <taxon>Flavobacteriia</taxon>
        <taxon>Flavobacteriales</taxon>
        <taxon>Flavobacteriaceae</taxon>
        <taxon>Mesonia</taxon>
    </lineage>
</organism>
<evidence type="ECO:0000259" key="3">
    <source>
        <dbReference type="PROSITE" id="PS51781"/>
    </source>
</evidence>
<evidence type="ECO:0000313" key="4">
    <source>
        <dbReference type="EMBL" id="MFD2698216.1"/>
    </source>
</evidence>
<dbReference type="RefSeq" id="WP_379047416.1">
    <property type="nucleotide sequence ID" value="NZ_JBHULZ010000041.1"/>
</dbReference>
<dbReference type="Proteomes" id="UP001597357">
    <property type="component" value="Unassembled WGS sequence"/>
</dbReference>
<protein>
    <submittedName>
        <fullName evidence="4">Tetratricopeptide repeat protein</fullName>
    </submittedName>
</protein>
<dbReference type="InterPro" id="IPR003646">
    <property type="entry name" value="SH3-like_bac-type"/>
</dbReference>
<evidence type="ECO:0000256" key="1">
    <source>
        <dbReference type="PROSITE-ProRule" id="PRU00339"/>
    </source>
</evidence>
<feature type="repeat" description="TPR" evidence="1">
    <location>
        <begin position="57"/>
        <end position="90"/>
    </location>
</feature>
<keyword evidence="2" id="KW-0812">Transmembrane</keyword>
<dbReference type="Pfam" id="PF08239">
    <property type="entry name" value="SH3_3"/>
    <property type="match status" value="1"/>
</dbReference>
<dbReference type="PROSITE" id="PS50293">
    <property type="entry name" value="TPR_REGION"/>
    <property type="match status" value="1"/>
</dbReference>
<dbReference type="SMART" id="SM00028">
    <property type="entry name" value="TPR"/>
    <property type="match status" value="2"/>
</dbReference>
<dbReference type="InterPro" id="IPR019734">
    <property type="entry name" value="TPR_rpt"/>
</dbReference>
<dbReference type="Gene3D" id="2.30.30.40">
    <property type="entry name" value="SH3 Domains"/>
    <property type="match status" value="1"/>
</dbReference>
<dbReference type="Pfam" id="PF13174">
    <property type="entry name" value="TPR_6"/>
    <property type="match status" value="1"/>
</dbReference>
<keyword evidence="2" id="KW-0472">Membrane</keyword>
<evidence type="ECO:0000256" key="2">
    <source>
        <dbReference type="SAM" id="Phobius"/>
    </source>
</evidence>
<feature type="domain" description="SH3b" evidence="3">
    <location>
        <begin position="190"/>
        <end position="252"/>
    </location>
</feature>
<keyword evidence="1" id="KW-0802">TPR repeat</keyword>
<dbReference type="InterPro" id="IPR011990">
    <property type="entry name" value="TPR-like_helical_dom_sf"/>
</dbReference>
<accession>A0ABW5SEJ6</accession>